<keyword evidence="2" id="KW-0472">Membrane</keyword>
<name>A0A5Q5CA69_MYCSJ</name>
<keyword evidence="2" id="KW-0812">Transmembrane</keyword>
<accession>A0A5Q5CA69</accession>
<evidence type="ECO:0008006" key="4">
    <source>
        <dbReference type="Google" id="ProtNLM"/>
    </source>
</evidence>
<organism evidence="3">
    <name type="scientific">Mycobacterium sp. (strain JLS)</name>
    <dbReference type="NCBI Taxonomy" id="164757"/>
    <lineage>
        <taxon>Bacteria</taxon>
        <taxon>Bacillati</taxon>
        <taxon>Actinomycetota</taxon>
        <taxon>Actinomycetes</taxon>
        <taxon>Mycobacteriales</taxon>
        <taxon>Mycobacteriaceae</taxon>
        <taxon>Mycobacterium</taxon>
    </lineage>
</organism>
<sequence length="400" mass="43394" precursor="true">MNRAVALRIAACGLMGLGAALLIAALLLSTYTKGKISKVPLDIDTTLISDGTGTAFDPASLLGERFVVDRDIPMAFQQQITVESPSNADVVTLQVGSTLRRTDKQQDNGLLLAMVDTVTMDRSSAMAVTSESNPGGAVQKPRAIEDDQPPTNIALPHDGLTYRFPFDTEKKTYPLFDPIAQKAYDANYDGEEDVNGLTTYKFTQNVGYDAEGKLVEPVKYASLYEDDADAQVTARAALWGVEGDPEEPITMSRFYAAERTLWVDPVSGTIVKSDEHGYHYYARDALRPEVTFADYKVTTNEESVESQVASARSERDRVALWGRILPITFTAVGLVLLVGGALLGSFSLRAESALIDPGLDEADHGFFQRDDAGEPVPGAEAKTEKLPAQRPTDLPPDRPV</sequence>
<feature type="transmembrane region" description="Helical" evidence="2">
    <location>
        <begin position="320"/>
        <end position="343"/>
    </location>
</feature>
<dbReference type="KEGG" id="mjl:Mjls_0211"/>
<feature type="transmembrane region" description="Helical" evidence="2">
    <location>
        <begin position="6"/>
        <end position="28"/>
    </location>
</feature>
<proteinExistence type="predicted"/>
<feature type="region of interest" description="Disordered" evidence="1">
    <location>
        <begin position="365"/>
        <end position="400"/>
    </location>
</feature>
<feature type="region of interest" description="Disordered" evidence="1">
    <location>
        <begin position="127"/>
        <end position="149"/>
    </location>
</feature>
<protein>
    <recommendedName>
        <fullName evidence="4">DUF3068 domain-containing protein</fullName>
    </recommendedName>
</protein>
<gene>
    <name evidence="3" type="ordered locus">Mjls_0211</name>
</gene>
<dbReference type="AlphaFoldDB" id="A0A5Q5CA69"/>
<dbReference type="InterPro" id="IPR021424">
    <property type="entry name" value="PorA"/>
</dbReference>
<keyword evidence="2" id="KW-1133">Transmembrane helix</keyword>
<reference evidence="3" key="1">
    <citation type="submission" date="2007-02" db="EMBL/GenBank/DDBJ databases">
        <title>Complete sequence of Mycobacterium sp. JLS.</title>
        <authorList>
            <consortium name="US DOE Joint Genome Institute"/>
            <person name="Copeland A."/>
            <person name="Lucas S."/>
            <person name="Lapidus A."/>
            <person name="Barry K."/>
            <person name="Detter J.C."/>
            <person name="Glavina del Rio T."/>
            <person name="Hammon N."/>
            <person name="Israni S."/>
            <person name="Dalin E."/>
            <person name="Tice H."/>
            <person name="Pitluck S."/>
            <person name="Chain P."/>
            <person name="Malfatti S."/>
            <person name="Shin M."/>
            <person name="Vergez L."/>
            <person name="Schmutz J."/>
            <person name="Larimer F."/>
            <person name="Land M."/>
            <person name="Hauser L."/>
            <person name="Kyrpides N."/>
            <person name="Mikhailova N."/>
            <person name="Miller C.D."/>
            <person name="Anderson A.J."/>
            <person name="Sims R.C."/>
            <person name="Richardson P."/>
        </authorList>
    </citation>
    <scope>NUCLEOTIDE SEQUENCE [LARGE SCALE GENOMIC DNA]</scope>
    <source>
        <strain evidence="3">JLS</strain>
    </source>
</reference>
<dbReference type="Pfam" id="PF11271">
    <property type="entry name" value="PorA"/>
    <property type="match status" value="1"/>
</dbReference>
<dbReference type="EMBL" id="CP000580">
    <property type="protein sequence ID" value="ABN96024.1"/>
    <property type="molecule type" value="Genomic_DNA"/>
</dbReference>
<evidence type="ECO:0000256" key="1">
    <source>
        <dbReference type="SAM" id="MobiDB-lite"/>
    </source>
</evidence>
<evidence type="ECO:0000313" key="3">
    <source>
        <dbReference type="EMBL" id="ABN96024.1"/>
    </source>
</evidence>
<evidence type="ECO:0000256" key="2">
    <source>
        <dbReference type="SAM" id="Phobius"/>
    </source>
</evidence>